<feature type="compositionally biased region" description="Low complexity" evidence="1">
    <location>
        <begin position="74"/>
        <end position="85"/>
    </location>
</feature>
<reference evidence="3" key="1">
    <citation type="submission" date="2014-02" db="EMBL/GenBank/DDBJ databases">
        <title>Complete genome sequence and comparative genomic analysis of the nitrogen-fixing bacterium Leptospirillum ferriphilum YSK.</title>
        <authorList>
            <person name="Guo X."/>
            <person name="Yin H."/>
            <person name="Liang Y."/>
            <person name="Hu Q."/>
            <person name="Ma L."/>
            <person name="Xiao Y."/>
            <person name="Zhang X."/>
            <person name="Qiu G."/>
            <person name="Liu X."/>
        </authorList>
    </citation>
    <scope>NUCLEOTIDE SEQUENCE [LARGE SCALE GENOMIC DNA]</scope>
    <source>
        <strain evidence="3">YSK</strain>
    </source>
</reference>
<dbReference type="HOGENOM" id="CLU_2273873_0_0_0"/>
<dbReference type="AlphaFoldDB" id="A0A059Y1U9"/>
<dbReference type="EMBL" id="CP007243">
    <property type="protein sequence ID" value="AIA31462.1"/>
    <property type="molecule type" value="Genomic_DNA"/>
</dbReference>
<accession>A0A059Y1U9</accession>
<evidence type="ECO:0000313" key="2">
    <source>
        <dbReference type="EMBL" id="AIA31462.1"/>
    </source>
</evidence>
<feature type="region of interest" description="Disordered" evidence="1">
    <location>
        <begin position="48"/>
        <end position="102"/>
    </location>
</feature>
<evidence type="ECO:0000256" key="1">
    <source>
        <dbReference type="SAM" id="MobiDB-lite"/>
    </source>
</evidence>
<sequence>MSPEKSLHKVFGRAGKKDAPGQNQGESGQKRQYVGRCPCGHVGEETVARGRGGVFSRAKNGRLSAGSAGGLPESLSGSKSRSGVSNAESSPLEAKKASVVFW</sequence>
<dbReference type="KEGG" id="lfp:Y981_02045"/>
<feature type="region of interest" description="Disordered" evidence="1">
    <location>
        <begin position="1"/>
        <end position="36"/>
    </location>
</feature>
<keyword evidence="3" id="KW-1185">Reference proteome</keyword>
<organism evidence="2 3">
    <name type="scientific">Leptospirillum ferriphilum YSK</name>
    <dbReference type="NCBI Taxonomy" id="1441628"/>
    <lineage>
        <taxon>Bacteria</taxon>
        <taxon>Pseudomonadati</taxon>
        <taxon>Nitrospirota</taxon>
        <taxon>Nitrospiria</taxon>
        <taxon>Nitrospirales</taxon>
        <taxon>Nitrospiraceae</taxon>
        <taxon>Leptospirillum</taxon>
    </lineage>
</organism>
<protein>
    <submittedName>
        <fullName evidence="2">Uncharacterized protein</fullName>
    </submittedName>
</protein>
<name>A0A059Y1U9_9BACT</name>
<dbReference type="Proteomes" id="UP000027059">
    <property type="component" value="Chromosome"/>
</dbReference>
<gene>
    <name evidence="2" type="ORF">Y981_02045</name>
</gene>
<proteinExistence type="predicted"/>
<reference evidence="2 3" key="2">
    <citation type="journal article" date="2015" name="Biomed. Res. Int.">
        <title>Effects of Arsenite Resistance on the Growth and Functional Gene Expression of Leptospirillum ferriphilum and Acidithiobacillus thiooxidans in Pure Culture and Coculture.</title>
        <authorList>
            <person name="Jiang H."/>
            <person name="Liang Y."/>
            <person name="Yin H."/>
            <person name="Xiao Y."/>
            <person name="Guo X."/>
            <person name="Xu Y."/>
            <person name="Hu Q."/>
            <person name="Liu H."/>
            <person name="Liu X."/>
        </authorList>
    </citation>
    <scope>NUCLEOTIDE SEQUENCE [LARGE SCALE GENOMIC DNA]</scope>
    <source>
        <strain evidence="2 3">YSK</strain>
    </source>
</reference>
<evidence type="ECO:0000313" key="3">
    <source>
        <dbReference type="Proteomes" id="UP000027059"/>
    </source>
</evidence>